<dbReference type="InterPro" id="IPR003594">
    <property type="entry name" value="HATPase_dom"/>
</dbReference>
<dbReference type="InterPro" id="IPR036890">
    <property type="entry name" value="HATPase_C_sf"/>
</dbReference>
<dbReference type="Pfam" id="PF07730">
    <property type="entry name" value="HisKA_3"/>
    <property type="match status" value="1"/>
</dbReference>
<dbReference type="SMART" id="SM00028">
    <property type="entry name" value="TPR"/>
    <property type="match status" value="3"/>
</dbReference>
<evidence type="ECO:0000256" key="3">
    <source>
        <dbReference type="ARBA" id="ARBA00022553"/>
    </source>
</evidence>
<evidence type="ECO:0000313" key="12">
    <source>
        <dbReference type="EMBL" id="PDS23416.1"/>
    </source>
</evidence>
<dbReference type="InterPro" id="IPR011712">
    <property type="entry name" value="Sig_transdc_His_kin_sub3_dim/P"/>
</dbReference>
<dbReference type="Gene3D" id="3.30.565.10">
    <property type="entry name" value="Histidine kinase-like ATPase, C-terminal domain"/>
    <property type="match status" value="1"/>
</dbReference>
<keyword evidence="10" id="KW-0812">Transmembrane</keyword>
<dbReference type="Gene3D" id="1.25.40.10">
    <property type="entry name" value="Tetratricopeptide repeat domain"/>
    <property type="match status" value="3"/>
</dbReference>
<evidence type="ECO:0000256" key="2">
    <source>
        <dbReference type="ARBA" id="ARBA00012438"/>
    </source>
</evidence>
<keyword evidence="10" id="KW-0472">Membrane</keyword>
<evidence type="ECO:0000313" key="13">
    <source>
        <dbReference type="Proteomes" id="UP000220828"/>
    </source>
</evidence>
<comment type="caution">
    <text evidence="12">The sequence shown here is derived from an EMBL/GenBank/DDBJ whole genome shotgun (WGS) entry which is preliminary data.</text>
</comment>
<dbReference type="InterPro" id="IPR011990">
    <property type="entry name" value="TPR-like_helical_dom_sf"/>
</dbReference>
<protein>
    <recommendedName>
        <fullName evidence="2">histidine kinase</fullName>
        <ecNumber evidence="2">2.7.13.3</ecNumber>
    </recommendedName>
</protein>
<dbReference type="GO" id="GO:0000155">
    <property type="term" value="F:phosphorelay sensor kinase activity"/>
    <property type="evidence" value="ECO:0007669"/>
    <property type="project" value="InterPro"/>
</dbReference>
<evidence type="ECO:0000256" key="7">
    <source>
        <dbReference type="ARBA" id="ARBA00022840"/>
    </source>
</evidence>
<evidence type="ECO:0000256" key="4">
    <source>
        <dbReference type="ARBA" id="ARBA00022679"/>
    </source>
</evidence>
<gene>
    <name evidence="12" type="ORF">B0A77_10965</name>
</gene>
<organism evidence="12 13">
    <name type="scientific">Flavobacterium branchiophilum</name>
    <dbReference type="NCBI Taxonomy" id="55197"/>
    <lineage>
        <taxon>Bacteria</taxon>
        <taxon>Pseudomonadati</taxon>
        <taxon>Bacteroidota</taxon>
        <taxon>Flavobacteriia</taxon>
        <taxon>Flavobacteriales</taxon>
        <taxon>Flavobacteriaceae</taxon>
        <taxon>Flavobacterium</taxon>
    </lineage>
</organism>
<evidence type="ECO:0000256" key="5">
    <source>
        <dbReference type="ARBA" id="ARBA00022741"/>
    </source>
</evidence>
<feature type="transmembrane region" description="Helical" evidence="10">
    <location>
        <begin position="435"/>
        <end position="454"/>
    </location>
</feature>
<comment type="catalytic activity">
    <reaction evidence="1">
        <text>ATP + protein L-histidine = ADP + protein N-phospho-L-histidine.</text>
        <dbReference type="EC" id="2.7.13.3"/>
    </reaction>
</comment>
<reference evidence="12 13" key="1">
    <citation type="submission" date="2017-09" db="EMBL/GenBank/DDBJ databases">
        <title>Whole genomes of Flavobacteriaceae.</title>
        <authorList>
            <person name="Stine C."/>
            <person name="Li C."/>
            <person name="Tadesse D."/>
        </authorList>
    </citation>
    <scope>NUCLEOTIDE SEQUENCE [LARGE SCALE GENOMIC DNA]</scope>
    <source>
        <strain evidence="12 13">ATCC 35036</strain>
    </source>
</reference>
<dbReference type="PANTHER" id="PTHR24421:SF10">
    <property type="entry name" value="NITRATE_NITRITE SENSOR PROTEIN NARQ"/>
    <property type="match status" value="1"/>
</dbReference>
<evidence type="ECO:0000259" key="11">
    <source>
        <dbReference type="SMART" id="SM00387"/>
    </source>
</evidence>
<sequence>MTFKKTRNPTALVFDDKKKPYPKKGSCFITCYNQLMLLKMFLKQNAFLGISNRPLYLIAWKFGLGYSTLLYPQTQQAHVSQLIDSFAANINSNPDKALKYIQQALSESQSLQDDFLLSRCNYNMGFYFYTMKSDTKLATAYFYKSLPYALKSKNYKILAGAYNQLGNIDMDKGLYENALKKMIQSLKIATAHQLTKHLSDVYINLGLLYSYKKDTLKALSYYKTNEKIARDNDLKDNLLAIHINVGGLIRDKNRPLAIEHHLKAYKIAQELDDVNTQCLVLINLGVIYLDEKGENSANKALYYVKKAEKLATLLQNQDNYYLIYFNLGGIYKNQKKYSESIKYYKKALALTQKGFNKEQKASLYKAISGYYTEVGQYKEALGYQKKHYELQDSLFSVAKSKAFDDIITKYEVDKKNLKINLLSKEKVIESNKKRGFIGLAFLLFLGIIVVIVFYRNRIRTQKIIRKNELILAEQEKKQLEKDRELKHVLGLVEGQDQERNRIAKEIHDGVGGELAGIKLQLSSLQSKNPDIHLNETIQQIGKVFGELRAISHNLSSNYIANRTLENLLGELRDNYQNRGLFQIDVYCFPDDILLELPSDAVHHLYRIFQELLSNIEKHAQAQHVSLSITQHNDRINIMVEDDGIGFETHEAKGIGIKNIEERLTSINGQMTIESELGHGTCVIIDVFNLD</sequence>
<proteinExistence type="predicted"/>
<dbReference type="InterPro" id="IPR019734">
    <property type="entry name" value="TPR_rpt"/>
</dbReference>
<keyword evidence="10" id="KW-1133">Transmembrane helix</keyword>
<dbReference type="SUPFAM" id="SSF48452">
    <property type="entry name" value="TPR-like"/>
    <property type="match status" value="2"/>
</dbReference>
<dbReference type="PROSITE" id="PS50005">
    <property type="entry name" value="TPR"/>
    <property type="match status" value="1"/>
</dbReference>
<evidence type="ECO:0000256" key="1">
    <source>
        <dbReference type="ARBA" id="ARBA00000085"/>
    </source>
</evidence>
<dbReference type="EMBL" id="PCMW01000061">
    <property type="protein sequence ID" value="PDS23416.1"/>
    <property type="molecule type" value="Genomic_DNA"/>
</dbReference>
<keyword evidence="5" id="KW-0547">Nucleotide-binding</keyword>
<evidence type="ECO:0000256" key="8">
    <source>
        <dbReference type="ARBA" id="ARBA00023012"/>
    </source>
</evidence>
<feature type="repeat" description="TPR" evidence="9">
    <location>
        <begin position="321"/>
        <end position="354"/>
    </location>
</feature>
<dbReference type="PANTHER" id="PTHR24421">
    <property type="entry name" value="NITRATE/NITRITE SENSOR PROTEIN NARX-RELATED"/>
    <property type="match status" value="1"/>
</dbReference>
<dbReference type="Gene3D" id="1.20.5.1930">
    <property type="match status" value="1"/>
</dbReference>
<keyword evidence="6" id="KW-0418">Kinase</keyword>
<evidence type="ECO:0000256" key="6">
    <source>
        <dbReference type="ARBA" id="ARBA00022777"/>
    </source>
</evidence>
<dbReference type="CDD" id="cd16917">
    <property type="entry name" value="HATPase_UhpB-NarQ-NarX-like"/>
    <property type="match status" value="1"/>
</dbReference>
<dbReference type="AlphaFoldDB" id="A0A2H3KTV5"/>
<dbReference type="GO" id="GO:0005524">
    <property type="term" value="F:ATP binding"/>
    <property type="evidence" value="ECO:0007669"/>
    <property type="project" value="UniProtKB-KW"/>
</dbReference>
<keyword evidence="4" id="KW-0808">Transferase</keyword>
<dbReference type="SUPFAM" id="SSF55874">
    <property type="entry name" value="ATPase domain of HSP90 chaperone/DNA topoisomerase II/histidine kinase"/>
    <property type="match status" value="1"/>
</dbReference>
<dbReference type="InterPro" id="IPR050482">
    <property type="entry name" value="Sensor_HK_TwoCompSys"/>
</dbReference>
<keyword evidence="9" id="KW-0802">TPR repeat</keyword>
<dbReference type="Proteomes" id="UP000220828">
    <property type="component" value="Unassembled WGS sequence"/>
</dbReference>
<dbReference type="GO" id="GO:0046983">
    <property type="term" value="F:protein dimerization activity"/>
    <property type="evidence" value="ECO:0007669"/>
    <property type="project" value="InterPro"/>
</dbReference>
<keyword evidence="8" id="KW-0902">Two-component regulatory system</keyword>
<keyword evidence="7" id="KW-0067">ATP-binding</keyword>
<dbReference type="Pfam" id="PF13424">
    <property type="entry name" value="TPR_12"/>
    <property type="match status" value="2"/>
</dbReference>
<feature type="domain" description="Histidine kinase/HSP90-like ATPase" evidence="11">
    <location>
        <begin position="599"/>
        <end position="690"/>
    </location>
</feature>
<dbReference type="EC" id="2.7.13.3" evidence="2"/>
<evidence type="ECO:0000256" key="10">
    <source>
        <dbReference type="SAM" id="Phobius"/>
    </source>
</evidence>
<accession>A0A2H3KTV5</accession>
<keyword evidence="3" id="KW-0597">Phosphoprotein</keyword>
<dbReference type="Pfam" id="PF02518">
    <property type="entry name" value="HATPase_c"/>
    <property type="match status" value="1"/>
</dbReference>
<evidence type="ECO:0000256" key="9">
    <source>
        <dbReference type="PROSITE-ProRule" id="PRU00339"/>
    </source>
</evidence>
<dbReference type="GO" id="GO:0016020">
    <property type="term" value="C:membrane"/>
    <property type="evidence" value="ECO:0007669"/>
    <property type="project" value="InterPro"/>
</dbReference>
<dbReference type="SMART" id="SM00387">
    <property type="entry name" value="HATPase_c"/>
    <property type="match status" value="1"/>
</dbReference>
<name>A0A2H3KTV5_9FLAO</name>